<reference evidence="2 3" key="1">
    <citation type="journal article" date="2015" name="Nature">
        <title>rRNA introns, odd ribosomes, and small enigmatic genomes across a large radiation of phyla.</title>
        <authorList>
            <person name="Brown C.T."/>
            <person name="Hug L.A."/>
            <person name="Thomas B.C."/>
            <person name="Sharon I."/>
            <person name="Castelle C.J."/>
            <person name="Singh A."/>
            <person name="Wilkins M.J."/>
            <person name="Williams K.H."/>
            <person name="Banfield J.F."/>
        </authorList>
    </citation>
    <scope>NUCLEOTIDE SEQUENCE [LARGE SCALE GENOMIC DNA]</scope>
</reference>
<dbReference type="PANTHER" id="PTHR43798:SF33">
    <property type="entry name" value="HYDROLASE, PUTATIVE (AFU_ORTHOLOGUE AFUA_2G14860)-RELATED"/>
    <property type="match status" value="1"/>
</dbReference>
<evidence type="ECO:0000313" key="3">
    <source>
        <dbReference type="Proteomes" id="UP000034137"/>
    </source>
</evidence>
<dbReference type="PRINTS" id="PR00111">
    <property type="entry name" value="ABHYDROLASE"/>
</dbReference>
<evidence type="ECO:0000259" key="1">
    <source>
        <dbReference type="Pfam" id="PF00561"/>
    </source>
</evidence>
<dbReference type="Gene3D" id="3.40.50.1820">
    <property type="entry name" value="alpha/beta hydrolase"/>
    <property type="match status" value="1"/>
</dbReference>
<dbReference type="InterPro" id="IPR029058">
    <property type="entry name" value="AB_hydrolase_fold"/>
</dbReference>
<dbReference type="AlphaFoldDB" id="A0A0G0SAG2"/>
<feature type="domain" description="AB hydrolase-1" evidence="1">
    <location>
        <begin position="5"/>
        <end position="223"/>
    </location>
</feature>
<sequence>MKQQLIIIPGWGGNRKSWQNFIDLAKDNFEVFFIDMPCFGDLPCPDKVWGVDEYALFVKKKVEDLNLHKPILLGHSFGGQVAANLTATNPDLFSLLILSGAAILRPSYTLKRIIFKMIATVGKMIFKLPILRPVEKIARRVLYKAADSPDYEETSGVKREIFKKIIRQSQVHLLPQIKIPSLVIWGSEDSYVSLSQGKIIAEKIPNAELRVVQGGNHGLHIQQPENLYKIISKFIENKL</sequence>
<dbReference type="GO" id="GO:0016020">
    <property type="term" value="C:membrane"/>
    <property type="evidence" value="ECO:0007669"/>
    <property type="project" value="TreeGrafter"/>
</dbReference>
<dbReference type="Pfam" id="PF00561">
    <property type="entry name" value="Abhydrolase_1"/>
    <property type="match status" value="1"/>
</dbReference>
<dbReference type="EMBL" id="LBXO01000052">
    <property type="protein sequence ID" value="KKR31740.1"/>
    <property type="molecule type" value="Genomic_DNA"/>
</dbReference>
<dbReference type="GO" id="GO:0016787">
    <property type="term" value="F:hydrolase activity"/>
    <property type="evidence" value="ECO:0007669"/>
    <property type="project" value="UniProtKB-KW"/>
</dbReference>
<dbReference type="InterPro" id="IPR050266">
    <property type="entry name" value="AB_hydrolase_sf"/>
</dbReference>
<gene>
    <name evidence="2" type="ORF">UT64_C0052G0003</name>
</gene>
<dbReference type="Proteomes" id="UP000034137">
    <property type="component" value="Unassembled WGS sequence"/>
</dbReference>
<accession>A0A0G0SAG2</accession>
<name>A0A0G0SAG2_9BACT</name>
<protein>
    <submittedName>
        <fullName evidence="2">Hydrolase, alpha/beta fold family protein</fullName>
    </submittedName>
</protein>
<keyword evidence="2" id="KW-0378">Hydrolase</keyword>
<dbReference type="PANTHER" id="PTHR43798">
    <property type="entry name" value="MONOACYLGLYCEROL LIPASE"/>
    <property type="match status" value="1"/>
</dbReference>
<evidence type="ECO:0000313" key="2">
    <source>
        <dbReference type="EMBL" id="KKR31740.1"/>
    </source>
</evidence>
<proteinExistence type="predicted"/>
<organism evidence="2 3">
    <name type="scientific">Candidatus Falkowbacteria bacterium GW2011_GWF2_39_8</name>
    <dbReference type="NCBI Taxonomy" id="1618642"/>
    <lineage>
        <taxon>Bacteria</taxon>
        <taxon>Candidatus Falkowiibacteriota</taxon>
    </lineage>
</organism>
<comment type="caution">
    <text evidence="2">The sequence shown here is derived from an EMBL/GenBank/DDBJ whole genome shotgun (WGS) entry which is preliminary data.</text>
</comment>
<dbReference type="InterPro" id="IPR000073">
    <property type="entry name" value="AB_hydrolase_1"/>
</dbReference>
<dbReference type="SUPFAM" id="SSF53474">
    <property type="entry name" value="alpha/beta-Hydrolases"/>
    <property type="match status" value="1"/>
</dbReference>